<accession>A0A5S5C9B3</accession>
<dbReference type="EMBL" id="VNHU01000003">
    <property type="protein sequence ID" value="TYP75208.1"/>
    <property type="molecule type" value="Genomic_DNA"/>
</dbReference>
<name>A0A5S5C9B3_9FLAO</name>
<comment type="caution">
    <text evidence="1">The sequence shown here is derived from an EMBL/GenBank/DDBJ whole genome shotgun (WGS) entry which is preliminary data.</text>
</comment>
<protein>
    <submittedName>
        <fullName evidence="1">Uncharacterized protein</fullName>
    </submittedName>
</protein>
<dbReference type="PROSITE" id="PS51257">
    <property type="entry name" value="PROKAR_LIPOPROTEIN"/>
    <property type="match status" value="1"/>
</dbReference>
<reference evidence="1 2" key="1">
    <citation type="submission" date="2019-07" db="EMBL/GenBank/DDBJ databases">
        <title>Genomic Encyclopedia of Archaeal and Bacterial Type Strains, Phase II (KMG-II): from individual species to whole genera.</title>
        <authorList>
            <person name="Goeker M."/>
        </authorList>
    </citation>
    <scope>NUCLEOTIDE SEQUENCE [LARGE SCALE GENOMIC DNA]</scope>
    <source>
        <strain evidence="1 2">DSM 17527</strain>
    </source>
</reference>
<proteinExistence type="predicted"/>
<keyword evidence="2" id="KW-1185">Reference proteome</keyword>
<organism evidence="1 2">
    <name type="scientific">Aquimarina intermedia</name>
    <dbReference type="NCBI Taxonomy" id="350814"/>
    <lineage>
        <taxon>Bacteria</taxon>
        <taxon>Pseudomonadati</taxon>
        <taxon>Bacteroidota</taxon>
        <taxon>Flavobacteriia</taxon>
        <taxon>Flavobacteriales</taxon>
        <taxon>Flavobacteriaceae</taxon>
        <taxon>Aquimarina</taxon>
    </lineage>
</organism>
<evidence type="ECO:0000313" key="1">
    <source>
        <dbReference type="EMBL" id="TYP75208.1"/>
    </source>
</evidence>
<dbReference type="OrthoDB" id="1524444at2"/>
<dbReference type="AlphaFoldDB" id="A0A5S5C9B3"/>
<sequence>MKKVILLLSLTTILFTSCEGDQGPPGLDGLQGEPGISILAQVFEGIGTFNSANNYTLIFDYPSNIDVFESDVALVYLREEVNNGLEVWTPLPRTFYFDTGGFVEYNFNFTIDDVAIFLDSDINFGSLDPIVTDDQIFRIVIVPGEFAKHNDTSDINSVLTQFNLQNTPTTLD</sequence>
<evidence type="ECO:0000313" key="2">
    <source>
        <dbReference type="Proteomes" id="UP000324376"/>
    </source>
</evidence>
<dbReference type="RefSeq" id="WP_148782202.1">
    <property type="nucleotide sequence ID" value="NZ_VNHU01000003.1"/>
</dbReference>
<dbReference type="Proteomes" id="UP000324376">
    <property type="component" value="Unassembled WGS sequence"/>
</dbReference>
<gene>
    <name evidence="1" type="ORF">BD809_103272</name>
</gene>